<dbReference type="AlphaFoldDB" id="A0A182I7M8"/>
<dbReference type="VEuPathDB" id="VectorBase:AARA21_009986"/>
<organism evidence="9 10">
    <name type="scientific">Anopheles arabiensis</name>
    <name type="common">Mosquito</name>
    <dbReference type="NCBI Taxonomy" id="7173"/>
    <lineage>
        <taxon>Eukaryota</taxon>
        <taxon>Metazoa</taxon>
        <taxon>Ecdysozoa</taxon>
        <taxon>Arthropoda</taxon>
        <taxon>Hexapoda</taxon>
        <taxon>Insecta</taxon>
        <taxon>Pterygota</taxon>
        <taxon>Neoptera</taxon>
        <taxon>Endopterygota</taxon>
        <taxon>Diptera</taxon>
        <taxon>Nematocera</taxon>
        <taxon>Culicoidea</taxon>
        <taxon>Culicidae</taxon>
        <taxon>Anophelinae</taxon>
        <taxon>Anopheles</taxon>
    </lineage>
</organism>
<evidence type="ECO:0000256" key="4">
    <source>
        <dbReference type="ARBA" id="ARBA00022989"/>
    </source>
</evidence>
<dbReference type="EMBL" id="APCN01003428">
    <property type="status" value="NOT_ANNOTATED_CDS"/>
    <property type="molecule type" value="Genomic_DNA"/>
</dbReference>
<keyword evidence="2" id="KW-1003">Cell membrane</keyword>
<keyword evidence="7" id="KW-0325">Glycoprotein</keyword>
<evidence type="ECO:0000256" key="1">
    <source>
        <dbReference type="ARBA" id="ARBA00004651"/>
    </source>
</evidence>
<dbReference type="GO" id="GO:0005886">
    <property type="term" value="C:plasma membrane"/>
    <property type="evidence" value="ECO:0007669"/>
    <property type="project" value="UniProtKB-SubCell"/>
</dbReference>
<evidence type="ECO:0000259" key="8">
    <source>
        <dbReference type="Pfam" id="PF24576"/>
    </source>
</evidence>
<keyword evidence="10" id="KW-1185">Reference proteome</keyword>
<dbReference type="VEuPathDB" id="VectorBase:AARA009582"/>
<dbReference type="Gene3D" id="1.10.287.70">
    <property type="match status" value="2"/>
</dbReference>
<keyword evidence="5" id="KW-0472">Membrane</keyword>
<dbReference type="PANTHER" id="PTHR42643">
    <property type="entry name" value="IONOTROPIC RECEPTOR 20A-RELATED"/>
    <property type="match status" value="1"/>
</dbReference>
<evidence type="ECO:0000256" key="2">
    <source>
        <dbReference type="ARBA" id="ARBA00022475"/>
    </source>
</evidence>
<dbReference type="Proteomes" id="UP000075840">
    <property type="component" value="Unassembled WGS sequence"/>
</dbReference>
<evidence type="ECO:0000256" key="5">
    <source>
        <dbReference type="ARBA" id="ARBA00023136"/>
    </source>
</evidence>
<dbReference type="PANTHER" id="PTHR42643:SF37">
    <property type="entry name" value="IONOTROPIC RECEPTOR 11A-RELATED"/>
    <property type="match status" value="1"/>
</dbReference>
<name>A0A182I7M8_ANOAR</name>
<feature type="domain" description="Ionotropic receptor 75a N-terminal" evidence="8">
    <location>
        <begin position="6"/>
        <end position="138"/>
    </location>
</feature>
<dbReference type="SUPFAM" id="SSF53850">
    <property type="entry name" value="Periplasmic binding protein-like II"/>
    <property type="match status" value="1"/>
</dbReference>
<evidence type="ECO:0000313" key="10">
    <source>
        <dbReference type="Proteomes" id="UP000075840"/>
    </source>
</evidence>
<comment type="subcellular location">
    <subcellularLocation>
        <location evidence="1">Cell membrane</location>
        <topology evidence="1">Multi-pass membrane protein</topology>
    </subcellularLocation>
</comment>
<keyword evidence="6" id="KW-0675">Receptor</keyword>
<reference evidence="9" key="1">
    <citation type="submission" date="2022-08" db="UniProtKB">
        <authorList>
            <consortium name="EnsemblMetazoa"/>
        </authorList>
    </citation>
    <scope>IDENTIFICATION</scope>
    <source>
        <strain evidence="9">Dongola</strain>
    </source>
</reference>
<evidence type="ECO:0000313" key="9">
    <source>
        <dbReference type="EnsemblMetazoa" id="AARA009582-PA"/>
    </source>
</evidence>
<evidence type="ECO:0000256" key="6">
    <source>
        <dbReference type="ARBA" id="ARBA00023170"/>
    </source>
</evidence>
<keyword evidence="4" id="KW-1133">Transmembrane helix</keyword>
<dbReference type="EnsemblMetazoa" id="AARA009582-RA">
    <property type="protein sequence ID" value="AARA009582-PA"/>
    <property type="gene ID" value="AARA009582"/>
</dbReference>
<dbReference type="Pfam" id="PF24576">
    <property type="entry name" value="IR75A_N"/>
    <property type="match status" value="1"/>
</dbReference>
<accession>A0A182I7M8</accession>
<proteinExistence type="predicted"/>
<dbReference type="InterPro" id="IPR057074">
    <property type="entry name" value="IR75A_N"/>
</dbReference>
<dbReference type="InterPro" id="IPR052192">
    <property type="entry name" value="Insect_Ionotropic_Sensory_Rcpt"/>
</dbReference>
<keyword evidence="3" id="KW-0812">Transmembrane</keyword>
<evidence type="ECO:0000256" key="3">
    <source>
        <dbReference type="ARBA" id="ARBA00022692"/>
    </source>
</evidence>
<protein>
    <recommendedName>
        <fullName evidence="8">Ionotropic receptor 75a N-terminal domain-containing protein</fullName>
    </recommendedName>
</protein>
<evidence type="ECO:0000256" key="7">
    <source>
        <dbReference type="ARBA" id="ARBA00023180"/>
    </source>
</evidence>
<sequence length="752" mass="83946">MELVKHAKLCAVLDFACPGAPNLLEEVSKHRYMNNTVSWLLLSRNTTADRGDLLPRVLWNTAGIQMNSDLVTAIETTDHRGVFNLFDIYSKGRHLCKDIFQTLLGTWSADGGFRLTPNYSPYKIRQNFNFLQLRGVTVIDRENVTSGKVDQLLGEPGLTKGIVAFVKYHYALLVVLRDFHNFTIKFRPTRGWAGRLRSGYRLGLLGVVQRHETDVAATGIIMRLSRQPELDSIHYSWAFETGFIYKITPDIGSKSEGNGFVAPFSLPVWVALLLSLALSVLVLQYLARLSADERNTRATMAYVLDVMACVAQQGVPNVSRLVPTRVAVIVLLVANLVLYNYYTSTVVSGLLSSQMIGPETIAQVIDSPLLLSLTDTGYHRILLREQTLPYSTRMHERKALSPRSPNDLPLFTDVEHAVPYLRRGGHVLHCELTEVYPAIANQFTANEICELRTVEGLYRYDIRVMAFVLPKHSMYSELFKITLMRAQETGIVKRIYRIHKIAKPICQGSATVYSVELTEVSLAFIILGGCKRRQKTRWLVQAVAAFGIALSGLGFIFRLTPELNGATRETSYLSPFTDTTWYSVASVLALVLGVLQCIAIFHAELSFLARNHYLIDTIGLIAQQGTAQSSAYISLRIVLYAVLIMAFLLYNYYTASIVGELLSISNQGPATIDQLLNAPLAVMFANDSYNRALAVQHARVPDAMTSDPIYADVRTAVQLLKLGGYAFHCELTEAFRAIASHFDAHEICELRT</sequence>